<reference evidence="6" key="1">
    <citation type="journal article" date="2019" name="Int. J. Syst. Evol. Microbiol.">
        <title>The Global Catalogue of Microorganisms (GCM) 10K type strain sequencing project: providing services to taxonomists for standard genome sequencing and annotation.</title>
        <authorList>
            <consortium name="The Broad Institute Genomics Platform"/>
            <consortium name="The Broad Institute Genome Sequencing Center for Infectious Disease"/>
            <person name="Wu L."/>
            <person name="Ma J."/>
        </authorList>
    </citation>
    <scope>NUCLEOTIDE SEQUENCE [LARGE SCALE GENOMIC DNA]</scope>
    <source>
        <strain evidence="6">CGMCC 1.15439</strain>
    </source>
</reference>
<dbReference type="PROSITE" id="PS01096">
    <property type="entry name" value="PPIC_PPIASE_1"/>
    <property type="match status" value="1"/>
</dbReference>
<keyword evidence="2" id="KW-0697">Rotamase</keyword>
<gene>
    <name evidence="5" type="ORF">GCM10010981_30650</name>
</gene>
<organism evidence="5 6">
    <name type="scientific">Dyella nitratireducens</name>
    <dbReference type="NCBI Taxonomy" id="1849580"/>
    <lineage>
        <taxon>Bacteria</taxon>
        <taxon>Pseudomonadati</taxon>
        <taxon>Pseudomonadota</taxon>
        <taxon>Gammaproteobacteria</taxon>
        <taxon>Lysobacterales</taxon>
        <taxon>Rhodanobacteraceae</taxon>
        <taxon>Dyella</taxon>
    </lineage>
</organism>
<dbReference type="Gene3D" id="3.10.50.40">
    <property type="match status" value="1"/>
</dbReference>
<evidence type="ECO:0000313" key="6">
    <source>
        <dbReference type="Proteomes" id="UP000620046"/>
    </source>
</evidence>
<dbReference type="InterPro" id="IPR050245">
    <property type="entry name" value="PrsA_foldase"/>
</dbReference>
<evidence type="ECO:0000256" key="1">
    <source>
        <dbReference type="ARBA" id="ARBA00007656"/>
    </source>
</evidence>
<sequence>MTPFRRFLFTAVLAGIAVTPVASALAAEPLPVALRIGDTALSPQQYRDVAAAMQETSGSASFAEDGDQLKQFADMEVLAAHARKDGLDQDHAVAAKIRVAIDHVLAQAERDHLYAAATVTDEDVKQRLDLHANAYDEYALSHIFIAIGPTKDGHQRSEHEAFLKATQIKKKLDAGADFARLAQGESDDAATAKDGGELSPMLGMYVANEFLPVISQMHEGQVSNPVRGTQGYHVILVQQKTVATFDNRHKMVESVLRDEAVDSTIAQWMQNTPVEFNKSTLDGNTVK</sequence>
<dbReference type="Pfam" id="PF00639">
    <property type="entry name" value="Rotamase"/>
    <property type="match status" value="1"/>
</dbReference>
<evidence type="ECO:0000313" key="5">
    <source>
        <dbReference type="EMBL" id="GGA39246.1"/>
    </source>
</evidence>
<feature type="chain" id="PRO_5046302819" evidence="3">
    <location>
        <begin position="27"/>
        <end position="287"/>
    </location>
</feature>
<dbReference type="GO" id="GO:0016853">
    <property type="term" value="F:isomerase activity"/>
    <property type="evidence" value="ECO:0007669"/>
    <property type="project" value="UniProtKB-KW"/>
</dbReference>
<dbReference type="PANTHER" id="PTHR47245">
    <property type="entry name" value="PEPTIDYLPROLYL ISOMERASE"/>
    <property type="match status" value="1"/>
</dbReference>
<proteinExistence type="inferred from homology"/>
<keyword evidence="6" id="KW-1185">Reference proteome</keyword>
<name>A0ABQ1G9B0_9GAMM</name>
<dbReference type="SUPFAM" id="SSF54534">
    <property type="entry name" value="FKBP-like"/>
    <property type="match status" value="1"/>
</dbReference>
<dbReference type="EMBL" id="BMJA01000002">
    <property type="protein sequence ID" value="GGA39246.1"/>
    <property type="molecule type" value="Genomic_DNA"/>
</dbReference>
<keyword evidence="2 5" id="KW-0413">Isomerase</keyword>
<evidence type="ECO:0000256" key="2">
    <source>
        <dbReference type="PROSITE-ProRule" id="PRU00278"/>
    </source>
</evidence>
<feature type="signal peptide" evidence="3">
    <location>
        <begin position="1"/>
        <end position="26"/>
    </location>
</feature>
<comment type="similarity">
    <text evidence="1">Belongs to the PpiC/parvulin rotamase family.</text>
</comment>
<dbReference type="InterPro" id="IPR023058">
    <property type="entry name" value="PPIase_PpiC_CS"/>
</dbReference>
<dbReference type="InterPro" id="IPR046357">
    <property type="entry name" value="PPIase_dom_sf"/>
</dbReference>
<comment type="caution">
    <text evidence="5">The sequence shown here is derived from an EMBL/GenBank/DDBJ whole genome shotgun (WGS) entry which is preliminary data.</text>
</comment>
<dbReference type="PANTHER" id="PTHR47245:SF3">
    <property type="entry name" value="PEPTIDYL-PROLYL CIS-TRANS ISOMERASE, PPIC-TYPE-RELATED"/>
    <property type="match status" value="1"/>
</dbReference>
<dbReference type="RefSeq" id="WP_188795150.1">
    <property type="nucleotide sequence ID" value="NZ_BMJA01000002.1"/>
</dbReference>
<evidence type="ECO:0000259" key="4">
    <source>
        <dbReference type="PROSITE" id="PS50198"/>
    </source>
</evidence>
<dbReference type="Proteomes" id="UP000620046">
    <property type="component" value="Unassembled WGS sequence"/>
</dbReference>
<protein>
    <submittedName>
        <fullName evidence="5">Peptidylprolyl isomerase</fullName>
    </submittedName>
</protein>
<accession>A0ABQ1G9B0</accession>
<keyword evidence="3" id="KW-0732">Signal</keyword>
<feature type="domain" description="PpiC" evidence="4">
    <location>
        <begin position="135"/>
        <end position="239"/>
    </location>
</feature>
<dbReference type="PROSITE" id="PS50198">
    <property type="entry name" value="PPIC_PPIASE_2"/>
    <property type="match status" value="1"/>
</dbReference>
<dbReference type="InterPro" id="IPR000297">
    <property type="entry name" value="PPIase_PpiC"/>
</dbReference>
<evidence type="ECO:0000256" key="3">
    <source>
        <dbReference type="SAM" id="SignalP"/>
    </source>
</evidence>
<dbReference type="SUPFAM" id="SSF109998">
    <property type="entry name" value="Triger factor/SurA peptide-binding domain-like"/>
    <property type="match status" value="1"/>
</dbReference>
<dbReference type="InterPro" id="IPR027304">
    <property type="entry name" value="Trigger_fact/SurA_dom_sf"/>
</dbReference>